<gene>
    <name evidence="6" type="ORF">HNP52_002570</name>
</gene>
<evidence type="ECO:0000259" key="5">
    <source>
        <dbReference type="Pfam" id="PF00437"/>
    </source>
</evidence>
<evidence type="ECO:0000256" key="2">
    <source>
        <dbReference type="ARBA" id="ARBA00022741"/>
    </source>
</evidence>
<dbReference type="Pfam" id="PF00437">
    <property type="entry name" value="T2SSE"/>
    <property type="match status" value="1"/>
</dbReference>
<protein>
    <submittedName>
        <fullName evidence="6">General secretion pathway protein E</fullName>
    </submittedName>
</protein>
<evidence type="ECO:0000256" key="4">
    <source>
        <dbReference type="SAM" id="MobiDB-lite"/>
    </source>
</evidence>
<dbReference type="GO" id="GO:0016887">
    <property type="term" value="F:ATP hydrolysis activity"/>
    <property type="evidence" value="ECO:0007669"/>
    <property type="project" value="TreeGrafter"/>
</dbReference>
<dbReference type="GO" id="GO:0005524">
    <property type="term" value="F:ATP binding"/>
    <property type="evidence" value="ECO:0007669"/>
    <property type="project" value="UniProtKB-KW"/>
</dbReference>
<dbReference type="PANTHER" id="PTHR30258">
    <property type="entry name" value="TYPE II SECRETION SYSTEM PROTEIN GSPE-RELATED"/>
    <property type="match status" value="1"/>
</dbReference>
<dbReference type="Proteomes" id="UP000575241">
    <property type="component" value="Unassembled WGS sequence"/>
</dbReference>
<sequence>MDMEAEALAPVAETSQQPLLFSGSHPDSAGEALIAEARRRRASHIHLEIGATAIVVRMRIAGQLTEARHYHADPSLARDFRAMDGASVLEQGEGERIVLRLDGGERRERSLEAIGMSRVLVDALLPALRRGGLVLVAGAAGSGRSTTLATLLRHFSGSPRHIATIGTLPVEGATRIEDCTGAAAIHAAIEQDPDIIALDGLEGREAAAAAAEAAERGHLVLATIDAPDAVSAIRRMRDWRVEPFRLASNVAAVLAQRLVRRLCPDCRRPVQAQGSVSALLGFDSGAIVFAPVGCESCEGMGFVGQTGVFEAIVADGAIRRLINDGGDEAILARHAFLRAPNLGSAARALAREGITTPEEAVRISRG</sequence>
<evidence type="ECO:0000313" key="6">
    <source>
        <dbReference type="EMBL" id="MBB4839501.1"/>
    </source>
</evidence>
<evidence type="ECO:0000256" key="3">
    <source>
        <dbReference type="ARBA" id="ARBA00022840"/>
    </source>
</evidence>
<dbReference type="EMBL" id="JACHLN010000002">
    <property type="protein sequence ID" value="MBB4839501.1"/>
    <property type="molecule type" value="Genomic_DNA"/>
</dbReference>
<dbReference type="Gene3D" id="3.40.50.300">
    <property type="entry name" value="P-loop containing nucleotide triphosphate hydrolases"/>
    <property type="match status" value="1"/>
</dbReference>
<dbReference type="Gene3D" id="3.30.450.90">
    <property type="match status" value="1"/>
</dbReference>
<dbReference type="GO" id="GO:0005886">
    <property type="term" value="C:plasma membrane"/>
    <property type="evidence" value="ECO:0007669"/>
    <property type="project" value="TreeGrafter"/>
</dbReference>
<dbReference type="AlphaFoldDB" id="A0A7W7K1W0"/>
<keyword evidence="7" id="KW-1185">Reference proteome</keyword>
<name>A0A7W7K1W0_9SPHN</name>
<dbReference type="RefSeq" id="WP_184167622.1">
    <property type="nucleotide sequence ID" value="NZ_JACHLN010000002.1"/>
</dbReference>
<reference evidence="6 7" key="1">
    <citation type="submission" date="2020-08" db="EMBL/GenBank/DDBJ databases">
        <title>Functional genomics of gut bacteria from endangered species of beetles.</title>
        <authorList>
            <person name="Carlos-Shanley C."/>
        </authorList>
    </citation>
    <scope>NUCLEOTIDE SEQUENCE [LARGE SCALE GENOMIC DNA]</scope>
    <source>
        <strain evidence="6 7">S00224</strain>
    </source>
</reference>
<dbReference type="InterPro" id="IPR001482">
    <property type="entry name" value="T2SS/T4SS_dom"/>
</dbReference>
<dbReference type="SUPFAM" id="SSF52540">
    <property type="entry name" value="P-loop containing nucleoside triphosphate hydrolases"/>
    <property type="match status" value="1"/>
</dbReference>
<comment type="similarity">
    <text evidence="1">Belongs to the GSP E family.</text>
</comment>
<keyword evidence="2" id="KW-0547">Nucleotide-binding</keyword>
<organism evidence="6 7">
    <name type="scientific">Sphingomonas kyeonggiensis</name>
    <dbReference type="NCBI Taxonomy" id="1268553"/>
    <lineage>
        <taxon>Bacteria</taxon>
        <taxon>Pseudomonadati</taxon>
        <taxon>Pseudomonadota</taxon>
        <taxon>Alphaproteobacteria</taxon>
        <taxon>Sphingomonadales</taxon>
        <taxon>Sphingomonadaceae</taxon>
        <taxon>Sphingomonas</taxon>
    </lineage>
</organism>
<proteinExistence type="inferred from homology"/>
<dbReference type="PANTHER" id="PTHR30258:SF2">
    <property type="entry name" value="COMG OPERON PROTEIN 1"/>
    <property type="match status" value="1"/>
</dbReference>
<feature type="region of interest" description="Disordered" evidence="4">
    <location>
        <begin position="1"/>
        <end position="25"/>
    </location>
</feature>
<keyword evidence="3" id="KW-0067">ATP-binding</keyword>
<comment type="caution">
    <text evidence="6">The sequence shown here is derived from an EMBL/GenBank/DDBJ whole genome shotgun (WGS) entry which is preliminary data.</text>
</comment>
<evidence type="ECO:0000313" key="7">
    <source>
        <dbReference type="Proteomes" id="UP000575241"/>
    </source>
</evidence>
<dbReference type="InterPro" id="IPR027417">
    <property type="entry name" value="P-loop_NTPase"/>
</dbReference>
<evidence type="ECO:0000256" key="1">
    <source>
        <dbReference type="ARBA" id="ARBA00006611"/>
    </source>
</evidence>
<feature type="domain" description="Bacterial type II secretion system protein E" evidence="5">
    <location>
        <begin position="93"/>
        <end position="362"/>
    </location>
</feature>
<accession>A0A7W7K1W0</accession>